<sequence>MVSSNIYSNPATIGLGVNLFSDLKLYAIPGQPTSCFTGTISTSTACFVCDQGGEVSSAVSVGSLVYLITCNKKTNIAGLGPYYSGVQGTYYSDFELQCPLDDYTWAIALASGTFALILIRRRIN</sequence>
<evidence type="ECO:0000313" key="3">
    <source>
        <dbReference type="Proteomes" id="UP000245391"/>
    </source>
</evidence>
<keyword evidence="1" id="KW-0812">Transmembrane</keyword>
<proteinExistence type="predicted"/>
<evidence type="ECO:0000256" key="1">
    <source>
        <dbReference type="SAM" id="Phobius"/>
    </source>
</evidence>
<feature type="transmembrane region" description="Helical" evidence="1">
    <location>
        <begin position="103"/>
        <end position="119"/>
    </location>
</feature>
<accession>A0A317EYY7</accession>
<reference evidence="3" key="1">
    <citation type="submission" date="2018-05" db="EMBL/GenBank/DDBJ databases">
        <title>Pedobacter paludis sp. nov., isolated from wetland soil.</title>
        <authorList>
            <person name="Zhang Y."/>
        </authorList>
    </citation>
    <scope>NUCLEOTIDE SEQUENCE [LARGE SCALE GENOMIC DNA]</scope>
    <source>
        <strain evidence="3">R-8</strain>
    </source>
</reference>
<gene>
    <name evidence="2" type="ORF">DF947_13840</name>
</gene>
<protein>
    <submittedName>
        <fullName evidence="2">Uncharacterized protein</fullName>
    </submittedName>
</protein>
<keyword evidence="1" id="KW-0472">Membrane</keyword>
<organism evidence="2 3">
    <name type="scientific">Pedobacter paludis</name>
    <dbReference type="NCBI Taxonomy" id="2203212"/>
    <lineage>
        <taxon>Bacteria</taxon>
        <taxon>Pseudomonadati</taxon>
        <taxon>Bacteroidota</taxon>
        <taxon>Sphingobacteriia</taxon>
        <taxon>Sphingobacteriales</taxon>
        <taxon>Sphingobacteriaceae</taxon>
        <taxon>Pedobacter</taxon>
    </lineage>
</organism>
<dbReference type="Proteomes" id="UP000245391">
    <property type="component" value="Unassembled WGS sequence"/>
</dbReference>
<name>A0A317EYY7_9SPHI</name>
<comment type="caution">
    <text evidence="2">The sequence shown here is derived from an EMBL/GenBank/DDBJ whole genome shotgun (WGS) entry which is preliminary data.</text>
</comment>
<evidence type="ECO:0000313" key="2">
    <source>
        <dbReference type="EMBL" id="PWS31662.1"/>
    </source>
</evidence>
<keyword evidence="1" id="KW-1133">Transmembrane helix</keyword>
<dbReference type="AlphaFoldDB" id="A0A317EYY7"/>
<dbReference type="EMBL" id="QGNY01000004">
    <property type="protein sequence ID" value="PWS31662.1"/>
    <property type="molecule type" value="Genomic_DNA"/>
</dbReference>
<keyword evidence="3" id="KW-1185">Reference proteome</keyword>